<evidence type="ECO:0000313" key="4">
    <source>
        <dbReference type="Proteomes" id="UP001589783"/>
    </source>
</evidence>
<sequence>MGAPGSHEFTVRDSTTVYSGAILALRLDQVVMPSGEAQREVVSKHGAVAILARDEQGRIALVRQYRHPIQRRLLELPAGLLDGGPEESPLDAAQRELAEEAGLAAGSWRTLVDLVSSAGFCDEATRVFLAEDLRAVDSGPRHHEEADLEVLWLSLEDAVAAALSGEIVNASTVAGVLAAAEVLRSGVELRAPDAPWIDRPRRFTGRQ</sequence>
<evidence type="ECO:0000313" key="3">
    <source>
        <dbReference type="EMBL" id="MFC0316563.1"/>
    </source>
</evidence>
<dbReference type="Proteomes" id="UP001589783">
    <property type="component" value="Unassembled WGS sequence"/>
</dbReference>
<name>A0ABV6HCF1_9ACTN</name>
<organism evidence="3 4">
    <name type="scientific">Gordonia phosphorivorans</name>
    <dbReference type="NCBI Taxonomy" id="1056982"/>
    <lineage>
        <taxon>Bacteria</taxon>
        <taxon>Bacillati</taxon>
        <taxon>Actinomycetota</taxon>
        <taxon>Actinomycetes</taxon>
        <taxon>Mycobacteriales</taxon>
        <taxon>Gordoniaceae</taxon>
        <taxon>Gordonia</taxon>
    </lineage>
</organism>
<dbReference type="InterPro" id="IPR000086">
    <property type="entry name" value="NUDIX_hydrolase_dom"/>
</dbReference>
<keyword evidence="1" id="KW-0378">Hydrolase</keyword>
<dbReference type="PROSITE" id="PS51462">
    <property type="entry name" value="NUDIX"/>
    <property type="match status" value="1"/>
</dbReference>
<dbReference type="Pfam" id="PF00293">
    <property type="entry name" value="NUDIX"/>
    <property type="match status" value="1"/>
</dbReference>
<evidence type="ECO:0000259" key="2">
    <source>
        <dbReference type="PROSITE" id="PS51462"/>
    </source>
</evidence>
<dbReference type="InterPro" id="IPR015797">
    <property type="entry name" value="NUDIX_hydrolase-like_dom_sf"/>
</dbReference>
<dbReference type="Gene3D" id="3.90.79.10">
    <property type="entry name" value="Nucleoside Triphosphate Pyrophosphohydrolase"/>
    <property type="match status" value="1"/>
</dbReference>
<proteinExistence type="predicted"/>
<dbReference type="PANTHER" id="PTHR11839:SF31">
    <property type="entry name" value="ADP-RIBOSE PYROPHOSPHATASE"/>
    <property type="match status" value="1"/>
</dbReference>
<dbReference type="SUPFAM" id="SSF55811">
    <property type="entry name" value="Nudix"/>
    <property type="match status" value="1"/>
</dbReference>
<comment type="caution">
    <text evidence="3">The sequence shown here is derived from an EMBL/GenBank/DDBJ whole genome shotgun (WGS) entry which is preliminary data.</text>
</comment>
<accession>A0ABV6HCF1</accession>
<feature type="domain" description="Nudix hydrolase" evidence="2">
    <location>
        <begin position="43"/>
        <end position="175"/>
    </location>
</feature>
<dbReference type="EMBL" id="JBHLWV010000054">
    <property type="protein sequence ID" value="MFC0316563.1"/>
    <property type="molecule type" value="Genomic_DNA"/>
</dbReference>
<evidence type="ECO:0000256" key="1">
    <source>
        <dbReference type="ARBA" id="ARBA00022801"/>
    </source>
</evidence>
<protein>
    <submittedName>
        <fullName evidence="3">NUDIX domain-containing protein</fullName>
    </submittedName>
</protein>
<reference evidence="3 4" key="1">
    <citation type="submission" date="2024-09" db="EMBL/GenBank/DDBJ databases">
        <authorList>
            <person name="Sun Q."/>
            <person name="Mori K."/>
        </authorList>
    </citation>
    <scope>NUCLEOTIDE SEQUENCE [LARGE SCALE GENOMIC DNA]</scope>
    <source>
        <strain evidence="3 4">CCM 7957</strain>
    </source>
</reference>
<keyword evidence="4" id="KW-1185">Reference proteome</keyword>
<dbReference type="RefSeq" id="WP_382366356.1">
    <property type="nucleotide sequence ID" value="NZ_JBHLWV010000054.1"/>
</dbReference>
<dbReference type="PANTHER" id="PTHR11839">
    <property type="entry name" value="UDP/ADP-SUGAR PYROPHOSPHATASE"/>
    <property type="match status" value="1"/>
</dbReference>
<gene>
    <name evidence="3" type="ORF">ACFFJD_17105</name>
</gene>